<feature type="domain" description="Calcineurin-like phosphoesterase N-terminal" evidence="4">
    <location>
        <begin position="47"/>
        <end position="108"/>
    </location>
</feature>
<dbReference type="KEGG" id="echi:FKX85_19890"/>
<dbReference type="RefSeq" id="WP_141616382.1">
    <property type="nucleotide sequence ID" value="NZ_CP041253.1"/>
</dbReference>
<dbReference type="Pfam" id="PF16371">
    <property type="entry name" value="MetallophosN"/>
    <property type="match status" value="1"/>
</dbReference>
<dbReference type="Pfam" id="PF16370">
    <property type="entry name" value="MetallophosC"/>
    <property type="match status" value="1"/>
</dbReference>
<dbReference type="InterPro" id="IPR004843">
    <property type="entry name" value="Calcineurin-like_PHP"/>
</dbReference>
<dbReference type="Gene3D" id="3.60.21.10">
    <property type="match status" value="1"/>
</dbReference>
<proteinExistence type="predicted"/>
<feature type="signal peptide" evidence="1">
    <location>
        <begin position="1"/>
        <end position="27"/>
    </location>
</feature>
<feature type="domain" description="Calcineurin-like phosphoesterase C-terminal" evidence="3">
    <location>
        <begin position="352"/>
        <end position="517"/>
    </location>
</feature>
<dbReference type="Pfam" id="PF00149">
    <property type="entry name" value="Metallophos"/>
    <property type="match status" value="1"/>
</dbReference>
<dbReference type="InterPro" id="IPR032285">
    <property type="entry name" value="Metallophos_N"/>
</dbReference>
<dbReference type="InterPro" id="IPR032288">
    <property type="entry name" value="Metallophos_C"/>
</dbReference>
<protein>
    <submittedName>
        <fullName evidence="5">Metallophosphoesterase</fullName>
    </submittedName>
</protein>
<dbReference type="EMBL" id="CP041253">
    <property type="protein sequence ID" value="QDH81167.1"/>
    <property type="molecule type" value="Genomic_DNA"/>
</dbReference>
<keyword evidence="1" id="KW-0732">Signal</keyword>
<gene>
    <name evidence="5" type="ORF">FKX85_19890</name>
</gene>
<organism evidence="5 6">
    <name type="scientific">Echinicola soli</name>
    <dbReference type="NCBI Taxonomy" id="2591634"/>
    <lineage>
        <taxon>Bacteria</taxon>
        <taxon>Pseudomonadati</taxon>
        <taxon>Bacteroidota</taxon>
        <taxon>Cytophagia</taxon>
        <taxon>Cytophagales</taxon>
        <taxon>Cyclobacteriaceae</taxon>
        <taxon>Echinicola</taxon>
    </lineage>
</organism>
<dbReference type="Proteomes" id="UP000316614">
    <property type="component" value="Chromosome"/>
</dbReference>
<keyword evidence="6" id="KW-1185">Reference proteome</keyword>
<dbReference type="InterPro" id="IPR051918">
    <property type="entry name" value="STPP_CPPED1"/>
</dbReference>
<feature type="chain" id="PRO_5021766835" evidence="1">
    <location>
        <begin position="28"/>
        <end position="530"/>
    </location>
</feature>
<evidence type="ECO:0000259" key="3">
    <source>
        <dbReference type="Pfam" id="PF16370"/>
    </source>
</evidence>
<evidence type="ECO:0000313" key="5">
    <source>
        <dbReference type="EMBL" id="QDH81167.1"/>
    </source>
</evidence>
<dbReference type="GO" id="GO:0016787">
    <property type="term" value="F:hydrolase activity"/>
    <property type="evidence" value="ECO:0007669"/>
    <property type="project" value="InterPro"/>
</dbReference>
<dbReference type="CDD" id="cd00838">
    <property type="entry name" value="MPP_superfamily"/>
    <property type="match status" value="1"/>
</dbReference>
<dbReference type="AlphaFoldDB" id="A0A514CN31"/>
<dbReference type="InterPro" id="IPR013783">
    <property type="entry name" value="Ig-like_fold"/>
</dbReference>
<dbReference type="SUPFAM" id="SSF56300">
    <property type="entry name" value="Metallo-dependent phosphatases"/>
    <property type="match status" value="1"/>
</dbReference>
<accession>A0A514CN31</accession>
<dbReference type="OrthoDB" id="1776264at2"/>
<dbReference type="PANTHER" id="PTHR43143:SF6">
    <property type="entry name" value="BLL3016 PROTEIN"/>
    <property type="match status" value="1"/>
</dbReference>
<evidence type="ECO:0000256" key="1">
    <source>
        <dbReference type="SAM" id="SignalP"/>
    </source>
</evidence>
<dbReference type="Gene3D" id="2.60.40.10">
    <property type="entry name" value="Immunoglobulins"/>
    <property type="match status" value="1"/>
</dbReference>
<evidence type="ECO:0000313" key="6">
    <source>
        <dbReference type="Proteomes" id="UP000316614"/>
    </source>
</evidence>
<evidence type="ECO:0000259" key="4">
    <source>
        <dbReference type="Pfam" id="PF16371"/>
    </source>
</evidence>
<feature type="domain" description="Calcineurin-like phosphoesterase" evidence="2">
    <location>
        <begin position="144"/>
        <end position="331"/>
    </location>
</feature>
<dbReference type="InterPro" id="IPR029052">
    <property type="entry name" value="Metallo-depent_PP-like"/>
</dbReference>
<sequence>MYMIKPMICAFTFLMVLATPFPFKAYAQDKVSGYVFEDLDRNGKRGQNEKGLAAVSVTNGQEVSQTDETGKYILPASNDMIVSVIKPSGFAVPVNDHFQPQFYYIHKPGGSPETGEKGVAPTGDLPTSVDFPLISQKEESDFSVLVFGDPQADDLVNAGYFEKAIVDEVIGGRGAAFGISLGDLGARHLFPKYIASIGKIGIPWYNILGNHDMNPGDTDKLTDETYEASFGPANYAFNYGNAHFIVLDDVISPDPNGRRSYIGGFRDDILTFVKNDLKYVPKDKLVVLAFHIPIYEFEKGPDQFIQGDREKLFGLLQGYDHSLSLSGHTHSENHHFFTPEEGWPNAGFHHHYNPGATSGSIYIGPKDSYGTPSSIMRDGTPKGYAFLNITANSYSYEYMPSGNNNWKMSVHLPKIVPQTKKYRGEVSVNFFQGSPRDSIKYRIDEGEWKTLERSPEYDKFLLDIHYEWDHAEELPWGIRPSTPLISSHIWRGRMPSDLPLGDHTLEVMATDWLGRTYRSSRTFKIVPDHK</sequence>
<dbReference type="PANTHER" id="PTHR43143">
    <property type="entry name" value="METALLOPHOSPHOESTERASE, CALCINEURIN SUPERFAMILY"/>
    <property type="match status" value="1"/>
</dbReference>
<name>A0A514CN31_9BACT</name>
<evidence type="ECO:0000259" key="2">
    <source>
        <dbReference type="Pfam" id="PF00149"/>
    </source>
</evidence>
<reference evidence="5 6" key="1">
    <citation type="submission" date="2019-06" db="EMBL/GenBank/DDBJ databases">
        <title>Echinicola alkalisoli sp. nov. isolated from saline soil.</title>
        <authorList>
            <person name="Sun J.-Q."/>
            <person name="Xu L."/>
        </authorList>
    </citation>
    <scope>NUCLEOTIDE SEQUENCE [LARGE SCALE GENOMIC DNA]</scope>
    <source>
        <strain evidence="5 6">LN3S3</strain>
    </source>
</reference>